<organism evidence="10 11">
    <name type="scientific">Musa troglodytarum</name>
    <name type="common">fe'i banana</name>
    <dbReference type="NCBI Taxonomy" id="320322"/>
    <lineage>
        <taxon>Eukaryota</taxon>
        <taxon>Viridiplantae</taxon>
        <taxon>Streptophyta</taxon>
        <taxon>Embryophyta</taxon>
        <taxon>Tracheophyta</taxon>
        <taxon>Spermatophyta</taxon>
        <taxon>Magnoliopsida</taxon>
        <taxon>Liliopsida</taxon>
        <taxon>Zingiberales</taxon>
        <taxon>Musaceae</taxon>
        <taxon>Musa</taxon>
    </lineage>
</organism>
<dbReference type="InterPro" id="IPR036525">
    <property type="entry name" value="Tubulin/FtsZ_GTPase_sf"/>
</dbReference>
<dbReference type="Proteomes" id="UP001055439">
    <property type="component" value="Chromosome 10"/>
</dbReference>
<gene>
    <name evidence="10" type="ORF">MUK42_18603</name>
</gene>
<dbReference type="PANTHER" id="PTHR11588">
    <property type="entry name" value="TUBULIN"/>
    <property type="match status" value="1"/>
</dbReference>
<dbReference type="Gene3D" id="3.40.50.1440">
    <property type="entry name" value="Tubulin/FtsZ, GTPase domain"/>
    <property type="match status" value="1"/>
</dbReference>
<dbReference type="GO" id="GO:0003676">
    <property type="term" value="F:nucleic acid binding"/>
    <property type="evidence" value="ECO:0007669"/>
    <property type="project" value="InterPro"/>
</dbReference>
<dbReference type="PRINTS" id="PR01161">
    <property type="entry name" value="TUBULIN"/>
</dbReference>
<dbReference type="SUPFAM" id="SSF52490">
    <property type="entry name" value="Tubulin nucleotide-binding domain-like"/>
    <property type="match status" value="1"/>
</dbReference>
<dbReference type="PROSITE" id="PS51195">
    <property type="entry name" value="Q_MOTIF"/>
    <property type="match status" value="1"/>
</dbReference>
<evidence type="ECO:0000313" key="11">
    <source>
        <dbReference type="Proteomes" id="UP001055439"/>
    </source>
</evidence>
<feature type="short sequence motif" description="Q motif" evidence="8">
    <location>
        <begin position="168"/>
        <end position="196"/>
    </location>
</feature>
<keyword evidence="3" id="KW-0547">Nucleotide-binding</keyword>
<keyword evidence="5" id="KW-0347">Helicase</keyword>
<dbReference type="Gene3D" id="3.30.60.220">
    <property type="match status" value="1"/>
</dbReference>
<evidence type="ECO:0000256" key="2">
    <source>
        <dbReference type="ARBA" id="ARBA00022701"/>
    </source>
</evidence>
<keyword evidence="2" id="KW-0493">Microtubule</keyword>
<evidence type="ECO:0000256" key="3">
    <source>
        <dbReference type="ARBA" id="ARBA00022741"/>
    </source>
</evidence>
<evidence type="ECO:0000256" key="1">
    <source>
        <dbReference type="ARBA" id="ARBA00009636"/>
    </source>
</evidence>
<dbReference type="InterPro" id="IPR014014">
    <property type="entry name" value="RNA_helicase_DEAD_Q_motif"/>
</dbReference>
<evidence type="ECO:0000256" key="5">
    <source>
        <dbReference type="ARBA" id="ARBA00022806"/>
    </source>
</evidence>
<accession>A0A9E7ERK3</accession>
<dbReference type="GO" id="GO:0005200">
    <property type="term" value="F:structural constituent of cytoskeleton"/>
    <property type="evidence" value="ECO:0007669"/>
    <property type="project" value="InterPro"/>
</dbReference>
<dbReference type="InterPro" id="IPR027417">
    <property type="entry name" value="P-loop_NTPase"/>
</dbReference>
<dbReference type="PRINTS" id="PR01163">
    <property type="entry name" value="BETATUBULIN"/>
</dbReference>
<dbReference type="EMBL" id="CP097503">
    <property type="protein sequence ID" value="URD81926.1"/>
    <property type="molecule type" value="Genomic_DNA"/>
</dbReference>
<dbReference type="InterPro" id="IPR011545">
    <property type="entry name" value="DEAD/DEAH_box_helicase_dom"/>
</dbReference>
<dbReference type="OrthoDB" id="360161at2759"/>
<proteinExistence type="inferred from homology"/>
<dbReference type="Pfam" id="PF00270">
    <property type="entry name" value="DEAD"/>
    <property type="match status" value="1"/>
</dbReference>
<evidence type="ECO:0000256" key="4">
    <source>
        <dbReference type="ARBA" id="ARBA00022801"/>
    </source>
</evidence>
<evidence type="ECO:0000256" key="6">
    <source>
        <dbReference type="ARBA" id="ARBA00022840"/>
    </source>
</evidence>
<keyword evidence="11" id="KW-1185">Reference proteome</keyword>
<reference evidence="10" key="1">
    <citation type="submission" date="2022-05" db="EMBL/GenBank/DDBJ databases">
        <title>The Musa troglodytarum L. genome provides insights into the mechanism of non-climacteric behaviour and enrichment of carotenoids.</title>
        <authorList>
            <person name="Wang J."/>
        </authorList>
    </citation>
    <scope>NUCLEOTIDE SEQUENCE</scope>
    <source>
        <tissue evidence="10">Leaf</tissue>
    </source>
</reference>
<dbReference type="GO" id="GO:0005874">
    <property type="term" value="C:microtubule"/>
    <property type="evidence" value="ECO:0007669"/>
    <property type="project" value="UniProtKB-KW"/>
</dbReference>
<dbReference type="GO" id="GO:0003724">
    <property type="term" value="F:RNA helicase activity"/>
    <property type="evidence" value="ECO:0007669"/>
    <property type="project" value="InterPro"/>
</dbReference>
<keyword evidence="7" id="KW-0342">GTP-binding</keyword>
<sequence length="235" mass="25641">MDLQPGTMESIRCGPVGQIFRLDNFVLRQAGAGNNRAKGCYTEGGELIDSVLGVVRKEAENCDCLQECPVKQRCQEQREEALPGELRCDICGRYGEYICDLTEMVLLSRHEKTQNPAAKIAHHVKVPIKDECFYVRDNDRAGSGGLASIQIRLPEKQNWGASIPAPLLSFSSCDLSEKLEKNLETAGYVTPTPVQMQTIPAALDGRNLLVSADTGSAKTASFLVPVISQCSGIRL</sequence>
<feature type="domain" description="DEAD-box RNA helicase Q" evidence="9">
    <location>
        <begin position="168"/>
        <end position="196"/>
    </location>
</feature>
<dbReference type="GO" id="GO:0007017">
    <property type="term" value="P:microtubule-based process"/>
    <property type="evidence" value="ECO:0007669"/>
    <property type="project" value="InterPro"/>
</dbReference>
<evidence type="ECO:0000256" key="8">
    <source>
        <dbReference type="PROSITE-ProRule" id="PRU00552"/>
    </source>
</evidence>
<name>A0A9E7ERK3_9LILI</name>
<evidence type="ECO:0000256" key="7">
    <source>
        <dbReference type="ARBA" id="ARBA00023134"/>
    </source>
</evidence>
<dbReference type="GO" id="GO:0005525">
    <property type="term" value="F:GTP binding"/>
    <property type="evidence" value="ECO:0007669"/>
    <property type="project" value="UniProtKB-KW"/>
</dbReference>
<keyword evidence="6" id="KW-0067">ATP-binding</keyword>
<evidence type="ECO:0000313" key="10">
    <source>
        <dbReference type="EMBL" id="URD81926.1"/>
    </source>
</evidence>
<dbReference type="Gene3D" id="3.40.50.300">
    <property type="entry name" value="P-loop containing nucleotide triphosphate hydrolases"/>
    <property type="match status" value="1"/>
</dbReference>
<dbReference type="AlphaFoldDB" id="A0A9E7ERK3"/>
<dbReference type="InterPro" id="IPR002453">
    <property type="entry name" value="Beta_tubulin"/>
</dbReference>
<dbReference type="InterPro" id="IPR000217">
    <property type="entry name" value="Tubulin"/>
</dbReference>
<comment type="similarity">
    <text evidence="1">Belongs to the tubulin family.</text>
</comment>
<dbReference type="GO" id="GO:0005524">
    <property type="term" value="F:ATP binding"/>
    <property type="evidence" value="ECO:0007669"/>
    <property type="project" value="UniProtKB-KW"/>
</dbReference>
<protein>
    <submittedName>
        <fullName evidence="10">HIT zinc finger</fullName>
    </submittedName>
</protein>
<dbReference type="GO" id="GO:0003924">
    <property type="term" value="F:GTPase activity"/>
    <property type="evidence" value="ECO:0007669"/>
    <property type="project" value="InterPro"/>
</dbReference>
<evidence type="ECO:0000259" key="9">
    <source>
        <dbReference type="PROSITE" id="PS51195"/>
    </source>
</evidence>
<keyword evidence="4" id="KW-0378">Hydrolase</keyword>
<dbReference type="SUPFAM" id="SSF52540">
    <property type="entry name" value="P-loop containing nucleoside triphosphate hydrolases"/>
    <property type="match status" value="1"/>
</dbReference>